<evidence type="ECO:0000313" key="7">
    <source>
        <dbReference type="EMBL" id="QUD87012.1"/>
    </source>
</evidence>
<proteinExistence type="inferred from homology"/>
<evidence type="ECO:0000256" key="1">
    <source>
        <dbReference type="ARBA" id="ARBA00005959"/>
    </source>
</evidence>
<dbReference type="GO" id="GO:0016853">
    <property type="term" value="F:isomerase activity"/>
    <property type="evidence" value="ECO:0007669"/>
    <property type="project" value="UniProtKB-KW"/>
</dbReference>
<dbReference type="InterPro" id="IPR028614">
    <property type="entry name" value="GDP_fucose/colitose_synth"/>
</dbReference>
<keyword evidence="4 5" id="KW-0413">Isomerase</keyword>
<dbReference type="GO" id="GO:0050577">
    <property type="term" value="F:GDP-L-fucose synthase activity"/>
    <property type="evidence" value="ECO:0007669"/>
    <property type="project" value="UniProtKB-UniRule"/>
</dbReference>
<evidence type="ECO:0000256" key="5">
    <source>
        <dbReference type="HAMAP-Rule" id="MF_00956"/>
    </source>
</evidence>
<feature type="site" description="Important for catalytic activity" evidence="5">
    <location>
        <position position="104"/>
    </location>
</feature>
<accession>A0A975FY76</accession>
<dbReference type="Pfam" id="PF01370">
    <property type="entry name" value="Epimerase"/>
    <property type="match status" value="1"/>
</dbReference>
<evidence type="ECO:0000256" key="2">
    <source>
        <dbReference type="ARBA" id="ARBA00022857"/>
    </source>
</evidence>
<feature type="binding site" evidence="5">
    <location>
        <position position="185"/>
    </location>
    <ligand>
        <name>substrate</name>
    </ligand>
</feature>
<dbReference type="Gene3D" id="3.90.25.10">
    <property type="entry name" value="UDP-galactose 4-epimerase, domain 1"/>
    <property type="match status" value="1"/>
</dbReference>
<dbReference type="GO" id="GO:0070401">
    <property type="term" value="F:NADP+ binding"/>
    <property type="evidence" value="ECO:0007669"/>
    <property type="project" value="UniProtKB-UniRule"/>
</dbReference>
<dbReference type="GO" id="GO:0042351">
    <property type="term" value="P:'de novo' GDP-L-fucose biosynthetic process"/>
    <property type="evidence" value="ECO:0007669"/>
    <property type="project" value="UniProtKB-UniRule"/>
</dbReference>
<keyword evidence="2 5" id="KW-0521">NADP</keyword>
<dbReference type="Proteomes" id="UP000676409">
    <property type="component" value="Chromosome"/>
</dbReference>
<evidence type="ECO:0000256" key="3">
    <source>
        <dbReference type="ARBA" id="ARBA00023002"/>
    </source>
</evidence>
<keyword evidence="5" id="KW-0511">Multifunctional enzyme</keyword>
<keyword evidence="8" id="KW-1185">Reference proteome</keyword>
<dbReference type="SUPFAM" id="SSF51735">
    <property type="entry name" value="NAD(P)-binding Rossmann-fold domains"/>
    <property type="match status" value="1"/>
</dbReference>
<evidence type="ECO:0000256" key="4">
    <source>
        <dbReference type="ARBA" id="ARBA00023235"/>
    </source>
</evidence>
<comment type="function">
    <text evidence="5">Catalyzes the two-step NADP-dependent conversion of GDP-4-dehydro-6-deoxy-D-mannose to GDP-fucose, involving an epimerase and a reductase reaction.</text>
</comment>
<feature type="binding site" evidence="5">
    <location>
        <position position="206"/>
    </location>
    <ligand>
        <name>substrate</name>
    </ligand>
</feature>
<evidence type="ECO:0000259" key="6">
    <source>
        <dbReference type="Pfam" id="PF01370"/>
    </source>
</evidence>
<organism evidence="7 8">
    <name type="scientific">Phenylobacterium montanum</name>
    <dbReference type="NCBI Taxonomy" id="2823693"/>
    <lineage>
        <taxon>Bacteria</taxon>
        <taxon>Pseudomonadati</taxon>
        <taxon>Pseudomonadota</taxon>
        <taxon>Alphaproteobacteria</taxon>
        <taxon>Caulobacterales</taxon>
        <taxon>Caulobacteraceae</taxon>
        <taxon>Phenylobacterium</taxon>
    </lineage>
</organism>
<dbReference type="HAMAP" id="MF_00956">
    <property type="entry name" value="GDP_fucose_synth"/>
    <property type="match status" value="1"/>
</dbReference>
<dbReference type="InterPro" id="IPR036291">
    <property type="entry name" value="NAD(P)-bd_dom_sf"/>
</dbReference>
<dbReference type="InterPro" id="IPR001509">
    <property type="entry name" value="Epimerase_deHydtase"/>
</dbReference>
<sequence length="309" mass="33559">MKVLVTGSTGVVGYGVREAAKDRSDLACVYQRREDCDLMDFAATKAYLAEVRPDAVIHLAARVYGIQGNLNNKGLSYFENCMINTHVVEAARLAGVKRFVAMGTGAVYPELAGGAPLSENDIWSGPPHGSEDSYAHAKRGMLAQLDAYRTQYGFDSAFCVSCNIFGPHDRFNIAEGHVTPSLIAKFEEAKRTGGKVSIWGNGSAVRDFLFSYDCGGAILAVLDSGIQGPVNFGMGEHVAIRTIVEGLAEIYGFGPERLDWDASKPNGQAKRVYDLTRLNTTGFKPKYTLAEGLKITADWYAANREHART</sequence>
<comment type="caution">
    <text evidence="5">Lacks conserved residue(s) required for the propagation of feature annotation.</text>
</comment>
<comment type="pathway">
    <text evidence="5">Nucleotide-sugar biosynthesis; GDP-L-fucose biosynthesis via de novo pathway; GDP-L-fucose from GDP-alpha-D-mannose: step 2/2.</text>
</comment>
<dbReference type="KEGG" id="caul:KCG34_18340"/>
<name>A0A975FY76_9CAUL</name>
<gene>
    <name evidence="5" type="primary">fcl</name>
    <name evidence="7" type="ORF">KCG34_18340</name>
</gene>
<dbReference type="AlphaFoldDB" id="A0A975FY76"/>
<dbReference type="RefSeq" id="WP_211937064.1">
    <property type="nucleotide sequence ID" value="NZ_CP073078.1"/>
</dbReference>
<protein>
    <recommendedName>
        <fullName evidence="5">GDP-L-fucose synthase</fullName>
        <ecNumber evidence="5">1.1.1.271</ecNumber>
    </recommendedName>
    <alternativeName>
        <fullName evidence="5">GDP-4-keto-6-deoxy-D-mannose-3,5-epimerase-4-reductase</fullName>
    </alternativeName>
</protein>
<evidence type="ECO:0000313" key="8">
    <source>
        <dbReference type="Proteomes" id="UP000676409"/>
    </source>
</evidence>
<dbReference type="EC" id="1.1.1.271" evidence="5"/>
<feature type="binding site" evidence="5">
    <location>
        <begin position="7"/>
        <end position="13"/>
    </location>
    <ligand>
        <name>NADP(+)</name>
        <dbReference type="ChEBI" id="CHEBI:58349"/>
    </ligand>
</feature>
<keyword evidence="3 5" id="KW-0560">Oxidoreductase</keyword>
<dbReference type="PANTHER" id="PTHR43238:SF1">
    <property type="entry name" value="GDP-L-FUCOSE SYNTHASE"/>
    <property type="match status" value="1"/>
</dbReference>
<dbReference type="PANTHER" id="PTHR43238">
    <property type="entry name" value="GDP-L-FUCOSE SYNTHASE"/>
    <property type="match status" value="1"/>
</dbReference>
<dbReference type="Gene3D" id="3.40.50.720">
    <property type="entry name" value="NAD(P)-binding Rossmann-like Domain"/>
    <property type="match status" value="1"/>
</dbReference>
<reference evidence="7" key="1">
    <citation type="submission" date="2021-04" db="EMBL/GenBank/DDBJ databases">
        <title>The complete genome sequence of Caulobacter sp. S6.</title>
        <authorList>
            <person name="Tang Y."/>
            <person name="Ouyang W."/>
            <person name="Liu Q."/>
            <person name="Huang B."/>
            <person name="Guo Z."/>
            <person name="Lei P."/>
        </authorList>
    </citation>
    <scope>NUCLEOTIDE SEQUENCE</scope>
    <source>
        <strain evidence="7">S6</strain>
    </source>
</reference>
<feature type="binding site" evidence="5">
    <location>
        <position position="199"/>
    </location>
    <ligand>
        <name>substrate</name>
    </ligand>
</feature>
<comment type="catalytic activity">
    <reaction evidence="5">
        <text>GDP-beta-L-fucose + NADP(+) = GDP-4-dehydro-alpha-D-rhamnose + NADPH + H(+)</text>
        <dbReference type="Rhea" id="RHEA:18885"/>
        <dbReference type="ChEBI" id="CHEBI:15378"/>
        <dbReference type="ChEBI" id="CHEBI:57273"/>
        <dbReference type="ChEBI" id="CHEBI:57783"/>
        <dbReference type="ChEBI" id="CHEBI:57964"/>
        <dbReference type="ChEBI" id="CHEBI:58349"/>
        <dbReference type="EC" id="1.1.1.271"/>
    </reaction>
</comment>
<dbReference type="EMBL" id="CP073078">
    <property type="protein sequence ID" value="QUD87012.1"/>
    <property type="molecule type" value="Genomic_DNA"/>
</dbReference>
<comment type="similarity">
    <text evidence="1 5">Belongs to the NAD(P)-dependent epimerase/dehydratase family. Fucose synthase subfamily.</text>
</comment>
<feature type="active site" description="Proton donor/acceptor" evidence="5">
    <location>
        <position position="134"/>
    </location>
</feature>
<feature type="domain" description="NAD-dependent epimerase/dehydratase" evidence="6">
    <location>
        <begin position="3"/>
        <end position="225"/>
    </location>
</feature>
<feature type="binding site" evidence="5">
    <location>
        <position position="177"/>
    </location>
    <ligand>
        <name>NADP(+)</name>
        <dbReference type="ChEBI" id="CHEBI:58349"/>
    </ligand>
</feature>
<feature type="binding site" evidence="5">
    <location>
        <position position="138"/>
    </location>
    <ligand>
        <name>NADP(+)</name>
        <dbReference type="ChEBI" id="CHEBI:58349"/>
    </ligand>
</feature>